<comment type="caution">
    <text evidence="2">The sequence shown here is derived from an EMBL/GenBank/DDBJ whole genome shotgun (WGS) entry which is preliminary data.</text>
</comment>
<gene>
    <name evidence="2" type="ORF">IAB60_08160</name>
</gene>
<proteinExistence type="predicted"/>
<reference evidence="2" key="2">
    <citation type="journal article" date="2021" name="PeerJ">
        <title>Extensive microbial diversity within the chicken gut microbiome revealed by metagenomics and culture.</title>
        <authorList>
            <person name="Gilroy R."/>
            <person name="Ravi A."/>
            <person name="Getino M."/>
            <person name="Pursley I."/>
            <person name="Horton D.L."/>
            <person name="Alikhan N.F."/>
            <person name="Baker D."/>
            <person name="Gharbi K."/>
            <person name="Hall N."/>
            <person name="Watson M."/>
            <person name="Adriaenssens E.M."/>
            <person name="Foster-Nyarko E."/>
            <person name="Jarju S."/>
            <person name="Secka A."/>
            <person name="Antonio M."/>
            <person name="Oren A."/>
            <person name="Chaudhuri R.R."/>
            <person name="La Ragione R."/>
            <person name="Hildebrand F."/>
            <person name="Pallen M.J."/>
        </authorList>
    </citation>
    <scope>NUCLEOTIDE SEQUENCE</scope>
    <source>
        <strain evidence="2">CHK123-3438</strain>
    </source>
</reference>
<dbReference type="EMBL" id="DVKS01000140">
    <property type="protein sequence ID" value="HIT42052.1"/>
    <property type="molecule type" value="Genomic_DNA"/>
</dbReference>
<accession>A0A9D1GKB5</accession>
<feature type="region of interest" description="Disordered" evidence="1">
    <location>
        <begin position="45"/>
        <end position="85"/>
    </location>
</feature>
<organism evidence="2 3">
    <name type="scientific">Candidatus Caccovicinus merdipullorum</name>
    <dbReference type="NCBI Taxonomy" id="2840724"/>
    <lineage>
        <taxon>Bacteria</taxon>
        <taxon>Bacillati</taxon>
        <taxon>Bacillota</taxon>
        <taxon>Clostridia</taxon>
        <taxon>Eubacteriales</taxon>
        <taxon>Candidatus Caccovicinus</taxon>
    </lineage>
</organism>
<sequence length="85" mass="10108">MGILTGIFLRIPHHAVQSSPVLQGAKLHLADSLLSGYNGKRKRMVWTNDRDEHRKQQEQQERKYRNAYKNEYRNKCRKEQGKSRE</sequence>
<reference evidence="2" key="1">
    <citation type="submission" date="2020-10" db="EMBL/GenBank/DDBJ databases">
        <authorList>
            <person name="Gilroy R."/>
        </authorList>
    </citation>
    <scope>NUCLEOTIDE SEQUENCE</scope>
    <source>
        <strain evidence="2">CHK123-3438</strain>
    </source>
</reference>
<dbReference type="AlphaFoldDB" id="A0A9D1GKB5"/>
<evidence type="ECO:0000256" key="1">
    <source>
        <dbReference type="SAM" id="MobiDB-lite"/>
    </source>
</evidence>
<evidence type="ECO:0000313" key="3">
    <source>
        <dbReference type="Proteomes" id="UP000886860"/>
    </source>
</evidence>
<name>A0A9D1GKB5_9FIRM</name>
<evidence type="ECO:0000313" key="2">
    <source>
        <dbReference type="EMBL" id="HIT42052.1"/>
    </source>
</evidence>
<dbReference type="Proteomes" id="UP000886860">
    <property type="component" value="Unassembled WGS sequence"/>
</dbReference>
<protein>
    <submittedName>
        <fullName evidence="2">Uncharacterized protein</fullName>
    </submittedName>
</protein>
<feature type="compositionally biased region" description="Basic and acidic residues" evidence="1">
    <location>
        <begin position="48"/>
        <end position="85"/>
    </location>
</feature>